<dbReference type="EMBL" id="UOGF01000040">
    <property type="protein sequence ID" value="VAX28601.1"/>
    <property type="molecule type" value="Genomic_DNA"/>
</dbReference>
<evidence type="ECO:0000256" key="6">
    <source>
        <dbReference type="SAM" id="Phobius"/>
    </source>
</evidence>
<accession>A0A3B1CQ47</accession>
<proteinExistence type="predicted"/>
<protein>
    <recommendedName>
        <fullName evidence="8">DUF350 domain-containing protein</fullName>
    </recommendedName>
</protein>
<feature type="transmembrane region" description="Helical" evidence="6">
    <location>
        <begin position="147"/>
        <end position="172"/>
    </location>
</feature>
<feature type="transmembrane region" description="Helical" evidence="6">
    <location>
        <begin position="184"/>
        <end position="206"/>
    </location>
</feature>
<comment type="subcellular location">
    <subcellularLocation>
        <location evidence="1">Cell membrane</location>
        <topology evidence="1">Multi-pass membrane protein</topology>
    </subcellularLocation>
</comment>
<feature type="transmembrane region" description="Helical" evidence="6">
    <location>
        <begin position="79"/>
        <end position="99"/>
    </location>
</feature>
<sequence>MENLPYEIAQGGSLILLFMFVLLLSKVAKDLFTPYKIDEELSEKDNVALATSMAGYFAAITIIYIGAFLGPSKDLFQDLIAVGGYSGLGILLLNLSHEINDRFILRGFSNVKEIIEDRNVGTGAVQFGSYVASGLIVAGAIHGEGGGVMTIVVFFLLGQIGLIGFTYIYNWITPFNIHDEIEQDNVAAGVAFGGTLVAVGIILMKGASGNFVSWQHNISIFALDALLVFILLPVVRFFFDKVIIPRTSLDHEIHQDKNLGAGLLEMTSAISFAVILLFVMG</sequence>
<keyword evidence="2" id="KW-1003">Cell membrane</keyword>
<dbReference type="GO" id="GO:0005886">
    <property type="term" value="C:plasma membrane"/>
    <property type="evidence" value="ECO:0007669"/>
    <property type="project" value="UniProtKB-SubCell"/>
</dbReference>
<organism evidence="7">
    <name type="scientific">hydrothermal vent metagenome</name>
    <dbReference type="NCBI Taxonomy" id="652676"/>
    <lineage>
        <taxon>unclassified sequences</taxon>
        <taxon>metagenomes</taxon>
        <taxon>ecological metagenomes</taxon>
    </lineage>
</organism>
<feature type="transmembrane region" description="Helical" evidence="6">
    <location>
        <begin position="120"/>
        <end position="141"/>
    </location>
</feature>
<evidence type="ECO:0000313" key="7">
    <source>
        <dbReference type="EMBL" id="VAX28601.1"/>
    </source>
</evidence>
<keyword evidence="5 6" id="KW-0472">Membrane</keyword>
<evidence type="ECO:0000256" key="1">
    <source>
        <dbReference type="ARBA" id="ARBA00004651"/>
    </source>
</evidence>
<name>A0A3B1CQ47_9ZZZZ</name>
<gene>
    <name evidence="7" type="ORF">MNBD_NITROSPIRAE01-788</name>
</gene>
<feature type="transmembrane region" description="Helical" evidence="6">
    <location>
        <begin position="6"/>
        <end position="25"/>
    </location>
</feature>
<feature type="transmembrane region" description="Helical" evidence="6">
    <location>
        <begin position="259"/>
        <end position="280"/>
    </location>
</feature>
<evidence type="ECO:0000256" key="4">
    <source>
        <dbReference type="ARBA" id="ARBA00022989"/>
    </source>
</evidence>
<evidence type="ECO:0000256" key="5">
    <source>
        <dbReference type="ARBA" id="ARBA00023136"/>
    </source>
</evidence>
<evidence type="ECO:0000256" key="2">
    <source>
        <dbReference type="ARBA" id="ARBA00022475"/>
    </source>
</evidence>
<dbReference type="PANTHER" id="PTHR40043:SF1">
    <property type="entry name" value="UPF0719 INNER MEMBRANE PROTEIN YJFL"/>
    <property type="match status" value="1"/>
</dbReference>
<reference evidence="7" key="1">
    <citation type="submission" date="2018-06" db="EMBL/GenBank/DDBJ databases">
        <authorList>
            <person name="Zhirakovskaya E."/>
        </authorList>
    </citation>
    <scope>NUCLEOTIDE SEQUENCE</scope>
</reference>
<feature type="transmembrane region" description="Helical" evidence="6">
    <location>
        <begin position="218"/>
        <end position="239"/>
    </location>
</feature>
<dbReference type="AlphaFoldDB" id="A0A3B1CQ47"/>
<evidence type="ECO:0008006" key="8">
    <source>
        <dbReference type="Google" id="ProtNLM"/>
    </source>
</evidence>
<keyword evidence="3 6" id="KW-0812">Transmembrane</keyword>
<keyword evidence="4 6" id="KW-1133">Transmembrane helix</keyword>
<dbReference type="Pfam" id="PF03994">
    <property type="entry name" value="DUF350"/>
    <property type="match status" value="2"/>
</dbReference>
<evidence type="ECO:0000256" key="3">
    <source>
        <dbReference type="ARBA" id="ARBA00022692"/>
    </source>
</evidence>
<dbReference type="InterPro" id="IPR007140">
    <property type="entry name" value="DUF350"/>
</dbReference>
<dbReference type="PANTHER" id="PTHR40043">
    <property type="entry name" value="UPF0719 INNER MEMBRANE PROTEIN YJFL"/>
    <property type="match status" value="1"/>
</dbReference>
<feature type="transmembrane region" description="Helical" evidence="6">
    <location>
        <begin position="46"/>
        <end position="67"/>
    </location>
</feature>